<organism evidence="1 2">
    <name type="scientific">Helianthus annuus</name>
    <name type="common">Common sunflower</name>
    <dbReference type="NCBI Taxonomy" id="4232"/>
    <lineage>
        <taxon>Eukaryota</taxon>
        <taxon>Viridiplantae</taxon>
        <taxon>Streptophyta</taxon>
        <taxon>Embryophyta</taxon>
        <taxon>Tracheophyta</taxon>
        <taxon>Spermatophyta</taxon>
        <taxon>Magnoliopsida</taxon>
        <taxon>eudicotyledons</taxon>
        <taxon>Gunneridae</taxon>
        <taxon>Pentapetalae</taxon>
        <taxon>asterids</taxon>
        <taxon>campanulids</taxon>
        <taxon>Asterales</taxon>
        <taxon>Asteraceae</taxon>
        <taxon>Asteroideae</taxon>
        <taxon>Heliantheae alliance</taxon>
        <taxon>Heliantheae</taxon>
        <taxon>Helianthus</taxon>
    </lineage>
</organism>
<dbReference type="InParanoid" id="A0A251RL25"/>
<reference evidence="2" key="1">
    <citation type="journal article" date="2017" name="Nature">
        <title>The sunflower genome provides insights into oil metabolism, flowering and Asterid evolution.</title>
        <authorList>
            <person name="Badouin H."/>
            <person name="Gouzy J."/>
            <person name="Grassa C.J."/>
            <person name="Murat F."/>
            <person name="Staton S.E."/>
            <person name="Cottret L."/>
            <person name="Lelandais-Briere C."/>
            <person name="Owens G.L."/>
            <person name="Carrere S."/>
            <person name="Mayjonade B."/>
            <person name="Legrand L."/>
            <person name="Gill N."/>
            <person name="Kane N.C."/>
            <person name="Bowers J.E."/>
            <person name="Hubner S."/>
            <person name="Bellec A."/>
            <person name="Berard A."/>
            <person name="Berges H."/>
            <person name="Blanchet N."/>
            <person name="Boniface M.C."/>
            <person name="Brunel D."/>
            <person name="Catrice O."/>
            <person name="Chaidir N."/>
            <person name="Claudel C."/>
            <person name="Donnadieu C."/>
            <person name="Faraut T."/>
            <person name="Fievet G."/>
            <person name="Helmstetter N."/>
            <person name="King M."/>
            <person name="Knapp S.J."/>
            <person name="Lai Z."/>
            <person name="Le Paslier M.C."/>
            <person name="Lippi Y."/>
            <person name="Lorenzon L."/>
            <person name="Mandel J.R."/>
            <person name="Marage G."/>
            <person name="Marchand G."/>
            <person name="Marquand E."/>
            <person name="Bret-Mestries E."/>
            <person name="Morien E."/>
            <person name="Nambeesan S."/>
            <person name="Nguyen T."/>
            <person name="Pegot-Espagnet P."/>
            <person name="Pouilly N."/>
            <person name="Raftis F."/>
            <person name="Sallet E."/>
            <person name="Schiex T."/>
            <person name="Thomas J."/>
            <person name="Vandecasteele C."/>
            <person name="Vares D."/>
            <person name="Vear F."/>
            <person name="Vautrin S."/>
            <person name="Crespi M."/>
            <person name="Mangin B."/>
            <person name="Burke J.M."/>
            <person name="Salse J."/>
            <person name="Munos S."/>
            <person name="Vincourt P."/>
            <person name="Rieseberg L.H."/>
            <person name="Langlade N.B."/>
        </authorList>
    </citation>
    <scope>NUCLEOTIDE SEQUENCE [LARGE SCALE GENOMIC DNA]</scope>
    <source>
        <strain evidence="2">cv. SF193</strain>
    </source>
</reference>
<protein>
    <submittedName>
        <fullName evidence="1">Uncharacterized protein</fullName>
    </submittedName>
</protein>
<dbReference type="STRING" id="4232.A0A251RL25"/>
<dbReference type="EMBL" id="CM007906">
    <property type="protein sequence ID" value="OTF85015.1"/>
    <property type="molecule type" value="Genomic_DNA"/>
</dbReference>
<evidence type="ECO:0000313" key="1">
    <source>
        <dbReference type="EMBL" id="OTF85015.1"/>
    </source>
</evidence>
<dbReference type="Proteomes" id="UP000215914">
    <property type="component" value="Chromosome 17"/>
</dbReference>
<proteinExistence type="predicted"/>
<gene>
    <name evidence="1" type="ORF">HannXRQ_Chr17g0535391</name>
</gene>
<sequence length="70" mass="7921">MFITKILWHQLLEDSGCLYTGPAVTTHYALFNIDGNQVSQELVSRDGKTFGTILEETNKVRDEVTEDMSI</sequence>
<name>A0A251RL25_HELAN</name>
<keyword evidence="2" id="KW-1185">Reference proteome</keyword>
<dbReference type="AlphaFoldDB" id="A0A251RL25"/>
<accession>A0A251RL25</accession>
<evidence type="ECO:0000313" key="2">
    <source>
        <dbReference type="Proteomes" id="UP000215914"/>
    </source>
</evidence>